<proteinExistence type="predicted"/>
<protein>
    <recommendedName>
        <fullName evidence="3">DUF1877 family protein</fullName>
    </recommendedName>
</protein>
<sequence>MGMVACYIRISTDFLSYIKSHLEEIEDVVFENEELEDREFDIDKAWHGIYYLLTGTADLEQTFESTLGIAIFGGTEIGDDLGYGPLRYLEVEEVKEIATALESVSVRDFTSRYKVKDMNKLDIYPFEGEWTEEDKEYLVENFESLVEFFRITATKDEAMLLFVS</sequence>
<dbReference type="SUPFAM" id="SSF111069">
    <property type="entry name" value="Hypothetical protein yfbM"/>
    <property type="match status" value="1"/>
</dbReference>
<comment type="caution">
    <text evidence="1">The sequence shown here is derived from an EMBL/GenBank/DDBJ whole genome shotgun (WGS) entry which is preliminary data.</text>
</comment>
<keyword evidence="2" id="KW-1185">Reference proteome</keyword>
<organism evidence="1 2">
    <name type="scientific">Metabacillus niabensis</name>
    <dbReference type="NCBI Taxonomy" id="324854"/>
    <lineage>
        <taxon>Bacteria</taxon>
        <taxon>Bacillati</taxon>
        <taxon>Bacillota</taxon>
        <taxon>Bacilli</taxon>
        <taxon>Bacillales</taxon>
        <taxon>Bacillaceae</taxon>
        <taxon>Metabacillus</taxon>
    </lineage>
</organism>
<gene>
    <name evidence="1" type="ORF">J2S02_005067</name>
</gene>
<dbReference type="InterPro" id="IPR035944">
    <property type="entry name" value="YfbM-like_sf"/>
</dbReference>
<accession>A0ABT9ZAN4</accession>
<dbReference type="InterPro" id="IPR015068">
    <property type="entry name" value="DUF1877"/>
</dbReference>
<dbReference type="Proteomes" id="UP001232245">
    <property type="component" value="Unassembled WGS sequence"/>
</dbReference>
<name>A0ABT9ZAN4_9BACI</name>
<dbReference type="Gene3D" id="3.40.1760.10">
    <property type="entry name" value="YfbM-like super family"/>
    <property type="match status" value="1"/>
</dbReference>
<dbReference type="Pfam" id="PF08974">
    <property type="entry name" value="DUF1877"/>
    <property type="match status" value="1"/>
</dbReference>
<evidence type="ECO:0008006" key="3">
    <source>
        <dbReference type="Google" id="ProtNLM"/>
    </source>
</evidence>
<evidence type="ECO:0000313" key="1">
    <source>
        <dbReference type="EMBL" id="MDQ0228678.1"/>
    </source>
</evidence>
<reference evidence="1 2" key="1">
    <citation type="submission" date="2023-07" db="EMBL/GenBank/DDBJ databases">
        <title>Genomic Encyclopedia of Type Strains, Phase IV (KMG-IV): sequencing the most valuable type-strain genomes for metagenomic binning, comparative biology and taxonomic classification.</title>
        <authorList>
            <person name="Goeker M."/>
        </authorList>
    </citation>
    <scope>NUCLEOTIDE SEQUENCE [LARGE SCALE GENOMIC DNA]</scope>
    <source>
        <strain evidence="1 2">DSM 17723</strain>
    </source>
</reference>
<evidence type="ECO:0000313" key="2">
    <source>
        <dbReference type="Proteomes" id="UP001232245"/>
    </source>
</evidence>
<dbReference type="RefSeq" id="WP_174881239.1">
    <property type="nucleotide sequence ID" value="NZ_CADEPK010000331.1"/>
</dbReference>
<dbReference type="EMBL" id="JAUSTZ010000030">
    <property type="protein sequence ID" value="MDQ0228678.1"/>
    <property type="molecule type" value="Genomic_DNA"/>
</dbReference>